<feature type="compositionally biased region" description="Low complexity" evidence="1">
    <location>
        <begin position="194"/>
        <end position="213"/>
    </location>
</feature>
<feature type="region of interest" description="Disordered" evidence="1">
    <location>
        <begin position="1"/>
        <end position="21"/>
    </location>
</feature>
<proteinExistence type="predicted"/>
<feature type="compositionally biased region" description="Basic and acidic residues" evidence="1">
    <location>
        <begin position="11"/>
        <end position="21"/>
    </location>
</feature>
<dbReference type="OrthoDB" id="3068231at2759"/>
<sequence length="457" mass="51165">MDSLELSANPREPDSTRPEHLRNVTNGYLRNDVLSQTVSATENPINPTTPYQYSAVPLQLDVEFDPAPYLAREVLNWHLLKLGAFVTLFHDEVKRPISRRMATSKGLFNHLLIGLEEECNCAAKQVDVIFPTKYIISIASAGEFWKFRISISSPDASTHNELRVIPAATDTVSNQSKPMRRELARNALPSQWFSAPETSPTTSTDSLLSAPSAQSKAPISSRGSRSARARRNPKTTSFMDYPELEDPEDEKNDQEEGHILDPVAEEDGEDEVVEQGSAWEDEKWIDEENWATRTRSSSVASDFEEGDRSFNLFGDGEGESEGCGEALEPESNDSLADAGVKRGRTRYKRSEHSTRYLQPVTEGTRKKLEIFVWKLRDALPELGEWSDPILFGTPASNQRFYMIRELLRNEIKDLEFRYSYGLAPKVVVQETKKDVLVANAVPQATQGAPAPNNVSQA</sequence>
<organism evidence="2 3">
    <name type="scientific">Candolleomyces eurysporus</name>
    <dbReference type="NCBI Taxonomy" id="2828524"/>
    <lineage>
        <taxon>Eukaryota</taxon>
        <taxon>Fungi</taxon>
        <taxon>Dikarya</taxon>
        <taxon>Basidiomycota</taxon>
        <taxon>Agaricomycotina</taxon>
        <taxon>Agaricomycetes</taxon>
        <taxon>Agaricomycetidae</taxon>
        <taxon>Agaricales</taxon>
        <taxon>Agaricineae</taxon>
        <taxon>Psathyrellaceae</taxon>
        <taxon>Candolleomyces</taxon>
    </lineage>
</organism>
<name>A0A9W8MNV8_9AGAR</name>
<feature type="non-terminal residue" evidence="2">
    <location>
        <position position="1"/>
    </location>
</feature>
<keyword evidence="3" id="KW-1185">Reference proteome</keyword>
<reference evidence="2" key="1">
    <citation type="submission" date="2022-06" db="EMBL/GenBank/DDBJ databases">
        <title>Genome Sequence of Candolleomyces eurysporus.</title>
        <authorList>
            <person name="Buettner E."/>
        </authorList>
    </citation>
    <scope>NUCLEOTIDE SEQUENCE</scope>
    <source>
        <strain evidence="2">VTCC 930004</strain>
    </source>
</reference>
<dbReference type="AlphaFoldDB" id="A0A9W8MNV8"/>
<gene>
    <name evidence="2" type="ORF">H1R20_g212</name>
</gene>
<evidence type="ECO:0000313" key="3">
    <source>
        <dbReference type="Proteomes" id="UP001140091"/>
    </source>
</evidence>
<accession>A0A9W8MNV8</accession>
<feature type="region of interest" description="Disordered" evidence="1">
    <location>
        <begin position="188"/>
        <end position="255"/>
    </location>
</feature>
<feature type="compositionally biased region" description="Acidic residues" evidence="1">
    <location>
        <begin position="242"/>
        <end position="253"/>
    </location>
</feature>
<comment type="caution">
    <text evidence="2">The sequence shown here is derived from an EMBL/GenBank/DDBJ whole genome shotgun (WGS) entry which is preliminary data.</text>
</comment>
<dbReference type="EMBL" id="JANBPK010000012">
    <property type="protein sequence ID" value="KAJ2936877.1"/>
    <property type="molecule type" value="Genomic_DNA"/>
</dbReference>
<evidence type="ECO:0000256" key="1">
    <source>
        <dbReference type="SAM" id="MobiDB-lite"/>
    </source>
</evidence>
<protein>
    <submittedName>
        <fullName evidence="2">Uncharacterized protein</fullName>
    </submittedName>
</protein>
<evidence type="ECO:0000313" key="2">
    <source>
        <dbReference type="EMBL" id="KAJ2936877.1"/>
    </source>
</evidence>
<dbReference type="Proteomes" id="UP001140091">
    <property type="component" value="Unassembled WGS sequence"/>
</dbReference>